<dbReference type="GeneID" id="84591038"/>
<dbReference type="KEGG" id="ang:An04g08930"/>
<dbReference type="VEuPathDB" id="FungiDB:An04g08930"/>
<organism evidence="1">
    <name type="scientific">Aspergillus niger</name>
    <dbReference type="NCBI Taxonomy" id="5061"/>
    <lineage>
        <taxon>Eukaryota</taxon>
        <taxon>Fungi</taxon>
        <taxon>Dikarya</taxon>
        <taxon>Ascomycota</taxon>
        <taxon>Pezizomycotina</taxon>
        <taxon>Eurotiomycetes</taxon>
        <taxon>Eurotiomycetidae</taxon>
        <taxon>Eurotiales</taxon>
        <taxon>Aspergillaceae</taxon>
        <taxon>Aspergillus</taxon>
        <taxon>Aspergillus subgen. Circumdati</taxon>
    </lineage>
</organism>
<dbReference type="AlphaFoldDB" id="A0AAJ8DYS3"/>
<sequence length="64" mass="7566">MYLRYWPAGSYSTYKVFEYTGEFTMIGIVTEYVFKGVRIAKSMILFNAAKKINNNKEVPYLRRP</sequence>
<reference evidence="1" key="2">
    <citation type="submission" date="2025-08" db="UniProtKB">
        <authorList>
            <consortium name="RefSeq"/>
        </authorList>
    </citation>
    <scope>IDENTIFICATION</scope>
</reference>
<name>A0AAJ8DYS3_ASPNG</name>
<protein>
    <submittedName>
        <fullName evidence="1">Uncharacterized protein</fullName>
    </submittedName>
</protein>
<proteinExistence type="predicted"/>
<reference evidence="1" key="1">
    <citation type="submission" date="2025-02" db="EMBL/GenBank/DDBJ databases">
        <authorList>
            <consortium name="NCBI Genome Project"/>
        </authorList>
    </citation>
    <scope>NUCLEOTIDE SEQUENCE</scope>
</reference>
<evidence type="ECO:0000313" key="1">
    <source>
        <dbReference type="RefSeq" id="XP_059600682.1"/>
    </source>
</evidence>
<gene>
    <name evidence="1" type="ORF">An04g08930</name>
</gene>
<accession>A0AAJ8DYS3</accession>
<dbReference type="RefSeq" id="XP_059600682.1">
    <property type="nucleotide sequence ID" value="XM_059747739.1"/>
</dbReference>